<dbReference type="Proteomes" id="UP001283361">
    <property type="component" value="Unassembled WGS sequence"/>
</dbReference>
<proteinExistence type="predicted"/>
<sequence>MKCKIILHSQSPRLQPNTGVSDLHLQTAQPFRNNKLSSPRAMEMNLRTEHLARSSDGGRGPVFPGILARHEVRKFSWNRGESNGPDAFQ</sequence>
<protein>
    <submittedName>
        <fullName evidence="1">Uncharacterized protein</fullName>
    </submittedName>
</protein>
<keyword evidence="2" id="KW-1185">Reference proteome</keyword>
<dbReference type="AlphaFoldDB" id="A0AAE0Y2M6"/>
<evidence type="ECO:0000313" key="1">
    <source>
        <dbReference type="EMBL" id="KAK3729764.1"/>
    </source>
</evidence>
<reference evidence="1" key="1">
    <citation type="journal article" date="2023" name="G3 (Bethesda)">
        <title>A reference genome for the long-term kleptoplast-retaining sea slug Elysia crispata morphotype clarki.</title>
        <authorList>
            <person name="Eastman K.E."/>
            <person name="Pendleton A.L."/>
            <person name="Shaikh M.A."/>
            <person name="Suttiyut T."/>
            <person name="Ogas R."/>
            <person name="Tomko P."/>
            <person name="Gavelis G."/>
            <person name="Widhalm J.R."/>
            <person name="Wisecaver J.H."/>
        </authorList>
    </citation>
    <scope>NUCLEOTIDE SEQUENCE</scope>
    <source>
        <strain evidence="1">ECLA1</strain>
    </source>
</reference>
<accession>A0AAE0Y2M6</accession>
<gene>
    <name evidence="1" type="ORF">RRG08_022077</name>
</gene>
<organism evidence="1 2">
    <name type="scientific">Elysia crispata</name>
    <name type="common">lettuce slug</name>
    <dbReference type="NCBI Taxonomy" id="231223"/>
    <lineage>
        <taxon>Eukaryota</taxon>
        <taxon>Metazoa</taxon>
        <taxon>Spiralia</taxon>
        <taxon>Lophotrochozoa</taxon>
        <taxon>Mollusca</taxon>
        <taxon>Gastropoda</taxon>
        <taxon>Heterobranchia</taxon>
        <taxon>Euthyneura</taxon>
        <taxon>Panpulmonata</taxon>
        <taxon>Sacoglossa</taxon>
        <taxon>Placobranchoidea</taxon>
        <taxon>Plakobranchidae</taxon>
        <taxon>Elysia</taxon>
    </lineage>
</organism>
<name>A0AAE0Y2M6_9GAST</name>
<dbReference type="EMBL" id="JAWDGP010007114">
    <property type="protein sequence ID" value="KAK3729764.1"/>
    <property type="molecule type" value="Genomic_DNA"/>
</dbReference>
<evidence type="ECO:0000313" key="2">
    <source>
        <dbReference type="Proteomes" id="UP001283361"/>
    </source>
</evidence>
<comment type="caution">
    <text evidence="1">The sequence shown here is derived from an EMBL/GenBank/DDBJ whole genome shotgun (WGS) entry which is preliminary data.</text>
</comment>